<gene>
    <name evidence="1" type="ORF">MCOR_7602</name>
</gene>
<accession>A0A6J8AIK8</accession>
<protein>
    <recommendedName>
        <fullName evidence="3">DZIP3-like HEPN domain-containing protein</fullName>
    </recommendedName>
</protein>
<reference evidence="1 2" key="1">
    <citation type="submission" date="2020-06" db="EMBL/GenBank/DDBJ databases">
        <authorList>
            <person name="Li R."/>
            <person name="Bekaert M."/>
        </authorList>
    </citation>
    <scope>NUCLEOTIDE SEQUENCE [LARGE SCALE GENOMIC DNA]</scope>
    <source>
        <strain evidence="2">wild</strain>
    </source>
</reference>
<evidence type="ECO:0008006" key="3">
    <source>
        <dbReference type="Google" id="ProtNLM"/>
    </source>
</evidence>
<dbReference type="Proteomes" id="UP000507470">
    <property type="component" value="Unassembled WGS sequence"/>
</dbReference>
<evidence type="ECO:0000313" key="1">
    <source>
        <dbReference type="EMBL" id="CAC5367841.1"/>
    </source>
</evidence>
<evidence type="ECO:0000313" key="2">
    <source>
        <dbReference type="Proteomes" id="UP000507470"/>
    </source>
</evidence>
<dbReference type="OrthoDB" id="10434251at2759"/>
<dbReference type="AlphaFoldDB" id="A0A6J8AIK8"/>
<dbReference type="EMBL" id="CACVKT020001390">
    <property type="protein sequence ID" value="CAC5367841.1"/>
    <property type="molecule type" value="Genomic_DNA"/>
</dbReference>
<sequence length="350" mass="39974">MLGYRENYFRAGALIVDGGTKAKQKLLQHYLTRKNMTLQTFIEVNQHEIYHLYSEKCCQCSGKHPTAKVLKAKQMEIIFAKNCKRCKIGKGQSGDPFCCSTSKIGVRIEDFDITLLHSILVNICIQLFWDCALRFQGKTFQQFLVENQHSVYHLRKINTSNCCLKSCKRPSTKGMLTEIQWLTLYHIDTKSSSCKTGQTCFCSYSVNTSLVENQLEKATAMTLQKNFCRLRLAVDNLVNHRNTWAHYTECQMSDLDLNILWTEVEDDILFISGYISKECETLAKEEIDLLKTVPLESTPLSHLLTLLDEKTTVHTSNSLCTTDLVCGRQKRTVKSADTVNSCLSQHFYGL</sequence>
<keyword evidence="2" id="KW-1185">Reference proteome</keyword>
<name>A0A6J8AIK8_MYTCO</name>
<proteinExistence type="predicted"/>
<organism evidence="1 2">
    <name type="scientific">Mytilus coruscus</name>
    <name type="common">Sea mussel</name>
    <dbReference type="NCBI Taxonomy" id="42192"/>
    <lineage>
        <taxon>Eukaryota</taxon>
        <taxon>Metazoa</taxon>
        <taxon>Spiralia</taxon>
        <taxon>Lophotrochozoa</taxon>
        <taxon>Mollusca</taxon>
        <taxon>Bivalvia</taxon>
        <taxon>Autobranchia</taxon>
        <taxon>Pteriomorphia</taxon>
        <taxon>Mytilida</taxon>
        <taxon>Mytiloidea</taxon>
        <taxon>Mytilidae</taxon>
        <taxon>Mytilinae</taxon>
        <taxon>Mytilus</taxon>
    </lineage>
</organism>